<dbReference type="GeneID" id="29000405"/>
<name>A0A162TKD2_PHYB8</name>
<dbReference type="InterPro" id="IPR036812">
    <property type="entry name" value="NAD(P)_OxRdtase_dom_sf"/>
</dbReference>
<dbReference type="InParanoid" id="A0A162TKD2"/>
<dbReference type="PANTHER" id="PTHR11732">
    <property type="entry name" value="ALDO/KETO REDUCTASE"/>
    <property type="match status" value="1"/>
</dbReference>
<dbReference type="STRING" id="763407.A0A162TKD2"/>
<dbReference type="PIRSF" id="PIRSF000097">
    <property type="entry name" value="AKR"/>
    <property type="match status" value="1"/>
</dbReference>
<dbReference type="GO" id="GO:0016616">
    <property type="term" value="F:oxidoreductase activity, acting on the CH-OH group of donors, NAD or NADP as acceptor"/>
    <property type="evidence" value="ECO:0007669"/>
    <property type="project" value="UniProtKB-ARBA"/>
</dbReference>
<organism evidence="6 7">
    <name type="scientific">Phycomyces blakesleeanus (strain ATCC 8743b / DSM 1359 / FGSC 10004 / NBRC 33097 / NRRL 1555)</name>
    <dbReference type="NCBI Taxonomy" id="763407"/>
    <lineage>
        <taxon>Eukaryota</taxon>
        <taxon>Fungi</taxon>
        <taxon>Fungi incertae sedis</taxon>
        <taxon>Mucoromycota</taxon>
        <taxon>Mucoromycotina</taxon>
        <taxon>Mucoromycetes</taxon>
        <taxon>Mucorales</taxon>
        <taxon>Phycomycetaceae</taxon>
        <taxon>Phycomyces</taxon>
    </lineage>
</organism>
<gene>
    <name evidence="6" type="ORF">PHYBLDRAFT_188414</name>
</gene>
<feature type="active site" description="Proton donor" evidence="2">
    <location>
        <position position="52"/>
    </location>
</feature>
<sequence>MSSQKIFKLNTGADIPAIGLGTWLSGKDDSGYTSVKEAINVGYRHIDTAFMYGNEEQIGRGVRDGLKENGLERKDIFVTTKLPPTYHRPEKVVEAFNSSFASLNIEYIDLYLMHWPVPLNPASGEKIPLRPDGSRDLDETMLGKFDVTWAAMEKLLDTGKVKAIGVSNFSIPNLEHLLKTSKVVPAVNQIELHPFNPQNKLLEYCSSKGIHCSAYSPLGTSNGNLCENSTITDIAAAHKILPAQVLISWGITRGSVLPKSVTPSRIKANFETIELSKEEIERINTLGSTHPKRFVSPNWGVPVFDEEFELASKN</sequence>
<feature type="site" description="Lowers pKa of active site Tyr" evidence="4">
    <location>
        <position position="81"/>
    </location>
</feature>
<dbReference type="FunFam" id="3.20.20.100:FF:000002">
    <property type="entry name" value="2,5-diketo-D-gluconic acid reductase A"/>
    <property type="match status" value="1"/>
</dbReference>
<proteinExistence type="predicted"/>
<keyword evidence="7" id="KW-1185">Reference proteome</keyword>
<dbReference type="AlphaFoldDB" id="A0A162TKD2"/>
<evidence type="ECO:0000259" key="5">
    <source>
        <dbReference type="Pfam" id="PF00248"/>
    </source>
</evidence>
<evidence type="ECO:0000256" key="2">
    <source>
        <dbReference type="PIRSR" id="PIRSR000097-1"/>
    </source>
</evidence>
<evidence type="ECO:0000313" key="6">
    <source>
        <dbReference type="EMBL" id="OAD69272.1"/>
    </source>
</evidence>
<dbReference type="OrthoDB" id="416253at2759"/>
<dbReference type="Gene3D" id="3.20.20.100">
    <property type="entry name" value="NADP-dependent oxidoreductase domain"/>
    <property type="match status" value="1"/>
</dbReference>
<protein>
    <recommendedName>
        <fullName evidence="5">NADP-dependent oxidoreductase domain-containing protein</fullName>
    </recommendedName>
</protein>
<dbReference type="Proteomes" id="UP000077315">
    <property type="component" value="Unassembled WGS sequence"/>
</dbReference>
<dbReference type="PROSITE" id="PS00062">
    <property type="entry name" value="ALDOKETO_REDUCTASE_2"/>
    <property type="match status" value="1"/>
</dbReference>
<dbReference type="RefSeq" id="XP_018287312.1">
    <property type="nucleotide sequence ID" value="XM_018439499.1"/>
</dbReference>
<evidence type="ECO:0000313" key="7">
    <source>
        <dbReference type="Proteomes" id="UP000077315"/>
    </source>
</evidence>
<dbReference type="PRINTS" id="PR00069">
    <property type="entry name" value="ALDKETRDTASE"/>
</dbReference>
<accession>A0A162TKD2</accession>
<dbReference type="InterPro" id="IPR020471">
    <property type="entry name" value="AKR"/>
</dbReference>
<dbReference type="InterPro" id="IPR023210">
    <property type="entry name" value="NADP_OxRdtase_dom"/>
</dbReference>
<dbReference type="VEuPathDB" id="FungiDB:PHYBLDRAFT_188414"/>
<dbReference type="EMBL" id="KV440992">
    <property type="protein sequence ID" value="OAD69272.1"/>
    <property type="molecule type" value="Genomic_DNA"/>
</dbReference>
<evidence type="ECO:0000256" key="3">
    <source>
        <dbReference type="PIRSR" id="PIRSR000097-2"/>
    </source>
</evidence>
<feature type="domain" description="NADP-dependent oxidoreductase" evidence="5">
    <location>
        <begin position="18"/>
        <end position="285"/>
    </location>
</feature>
<dbReference type="InterPro" id="IPR018170">
    <property type="entry name" value="Aldo/ket_reductase_CS"/>
</dbReference>
<evidence type="ECO:0000256" key="4">
    <source>
        <dbReference type="PIRSR" id="PIRSR000097-3"/>
    </source>
</evidence>
<feature type="binding site" evidence="3">
    <location>
        <position position="114"/>
    </location>
    <ligand>
        <name>substrate</name>
    </ligand>
</feature>
<keyword evidence="1" id="KW-0560">Oxidoreductase</keyword>
<dbReference type="SUPFAM" id="SSF51430">
    <property type="entry name" value="NAD(P)-linked oxidoreductase"/>
    <property type="match status" value="1"/>
</dbReference>
<dbReference type="Pfam" id="PF00248">
    <property type="entry name" value="Aldo_ket_red"/>
    <property type="match status" value="1"/>
</dbReference>
<dbReference type="PROSITE" id="PS00798">
    <property type="entry name" value="ALDOKETO_REDUCTASE_1"/>
    <property type="match status" value="1"/>
</dbReference>
<reference evidence="7" key="1">
    <citation type="submission" date="2015-06" db="EMBL/GenBank/DDBJ databases">
        <title>Expansion of signal transduction pathways in fungi by whole-genome duplication.</title>
        <authorList>
            <consortium name="DOE Joint Genome Institute"/>
            <person name="Corrochano L.M."/>
            <person name="Kuo A."/>
            <person name="Marcet-Houben M."/>
            <person name="Polaino S."/>
            <person name="Salamov A."/>
            <person name="Villalobos J.M."/>
            <person name="Alvarez M.I."/>
            <person name="Avalos J."/>
            <person name="Benito E.P."/>
            <person name="Benoit I."/>
            <person name="Burger G."/>
            <person name="Camino L.P."/>
            <person name="Canovas D."/>
            <person name="Cerda-Olmedo E."/>
            <person name="Cheng J.-F."/>
            <person name="Dominguez A."/>
            <person name="Elias M."/>
            <person name="Eslava A.P."/>
            <person name="Glaser F."/>
            <person name="Grimwood J."/>
            <person name="Gutierrez G."/>
            <person name="Heitman J."/>
            <person name="Henrissat B."/>
            <person name="Iturriaga E.A."/>
            <person name="Lang B.F."/>
            <person name="Lavin J.L."/>
            <person name="Lee S."/>
            <person name="Li W."/>
            <person name="Lindquist E."/>
            <person name="Lopez-Garcia S."/>
            <person name="Luque E.M."/>
            <person name="Marcos A.T."/>
            <person name="Martin J."/>
            <person name="McCluskey K."/>
            <person name="Medina H.R."/>
            <person name="Miralles-Duran A."/>
            <person name="Miyazaki A."/>
            <person name="Munoz-Torres E."/>
            <person name="Oguiza J.A."/>
            <person name="Ohm R."/>
            <person name="Olmedo M."/>
            <person name="Orejas M."/>
            <person name="Ortiz-Castellanos L."/>
            <person name="Pisabarro A.G."/>
            <person name="Rodriguez-Romero J."/>
            <person name="Ruiz-Herrera J."/>
            <person name="Ruiz-Vazquez R."/>
            <person name="Sanz C."/>
            <person name="Schackwitz W."/>
            <person name="Schmutz J."/>
            <person name="Shahriari M."/>
            <person name="Shelest E."/>
            <person name="Silva-Franco F."/>
            <person name="Soanes D."/>
            <person name="Syed K."/>
            <person name="Tagua V.G."/>
            <person name="Talbot N.J."/>
            <person name="Thon M."/>
            <person name="De vries R.P."/>
            <person name="Wiebenga A."/>
            <person name="Yadav J.S."/>
            <person name="Braun E.L."/>
            <person name="Baker S."/>
            <person name="Garre V."/>
            <person name="Horwitz B."/>
            <person name="Torres-Martinez S."/>
            <person name="Idnurm A."/>
            <person name="Herrera-Estrella A."/>
            <person name="Gabaldon T."/>
            <person name="Grigoriev I.V."/>
        </authorList>
    </citation>
    <scope>NUCLEOTIDE SEQUENCE [LARGE SCALE GENOMIC DNA]</scope>
    <source>
        <strain evidence="7">NRRL 1555(-)</strain>
    </source>
</reference>
<evidence type="ECO:0000256" key="1">
    <source>
        <dbReference type="ARBA" id="ARBA00023002"/>
    </source>
</evidence>